<sequence>MKHKTYNMKHKRRKTLFHVSCFMFHERGFSLLELIIYIGIVTAISGVFVAIIVNLNLSSTKSKVETEVQQNLRVAMQAISQTLRGAQRISAPVAGASGSALTAVVNGQNVQYALGTTSGSTGVLKRTAGTDPAENITSDSVIVSYLSFTTMENSATTTSSVVTATATSTQYAITVQYNSTGSQFSYSQSATSTDIVGNKL</sequence>
<dbReference type="STRING" id="1797298.A2988_02215"/>
<evidence type="ECO:0000313" key="2">
    <source>
        <dbReference type="EMBL" id="OGD34321.1"/>
    </source>
</evidence>
<comment type="caution">
    <text evidence="2">The sequence shown here is derived from an EMBL/GenBank/DDBJ whole genome shotgun (WGS) entry which is preliminary data.</text>
</comment>
<organism evidence="2 3">
    <name type="scientific">Candidatus Azambacteria bacterium RIFCSPLOWO2_01_FULL_46_25</name>
    <dbReference type="NCBI Taxonomy" id="1797298"/>
    <lineage>
        <taxon>Bacteria</taxon>
        <taxon>Candidatus Azamiibacteriota</taxon>
    </lineage>
</organism>
<accession>A0A1F5BUR1</accession>
<feature type="transmembrane region" description="Helical" evidence="1">
    <location>
        <begin position="34"/>
        <end position="55"/>
    </location>
</feature>
<keyword evidence="1" id="KW-0472">Membrane</keyword>
<dbReference type="EMBL" id="MEYS01000001">
    <property type="protein sequence ID" value="OGD34321.1"/>
    <property type="molecule type" value="Genomic_DNA"/>
</dbReference>
<evidence type="ECO:0000313" key="3">
    <source>
        <dbReference type="Proteomes" id="UP000176650"/>
    </source>
</evidence>
<reference evidence="2 3" key="1">
    <citation type="journal article" date="2016" name="Nat. Commun.">
        <title>Thousands of microbial genomes shed light on interconnected biogeochemical processes in an aquifer system.</title>
        <authorList>
            <person name="Anantharaman K."/>
            <person name="Brown C.T."/>
            <person name="Hug L.A."/>
            <person name="Sharon I."/>
            <person name="Castelle C.J."/>
            <person name="Probst A.J."/>
            <person name="Thomas B.C."/>
            <person name="Singh A."/>
            <person name="Wilkins M.J."/>
            <person name="Karaoz U."/>
            <person name="Brodie E.L."/>
            <person name="Williams K.H."/>
            <person name="Hubbard S.S."/>
            <person name="Banfield J.F."/>
        </authorList>
    </citation>
    <scope>NUCLEOTIDE SEQUENCE [LARGE SCALE GENOMIC DNA]</scope>
</reference>
<protein>
    <recommendedName>
        <fullName evidence="4">Type II secretion system protein</fullName>
    </recommendedName>
</protein>
<proteinExistence type="predicted"/>
<evidence type="ECO:0008006" key="4">
    <source>
        <dbReference type="Google" id="ProtNLM"/>
    </source>
</evidence>
<keyword evidence="1" id="KW-1133">Transmembrane helix</keyword>
<evidence type="ECO:0000256" key="1">
    <source>
        <dbReference type="SAM" id="Phobius"/>
    </source>
</evidence>
<gene>
    <name evidence="2" type="ORF">A2988_02215</name>
</gene>
<keyword evidence="1" id="KW-0812">Transmembrane</keyword>
<name>A0A1F5BUR1_9BACT</name>
<dbReference type="AlphaFoldDB" id="A0A1F5BUR1"/>
<dbReference type="Proteomes" id="UP000176650">
    <property type="component" value="Unassembled WGS sequence"/>
</dbReference>